<dbReference type="Pfam" id="PF13622">
    <property type="entry name" value="4HBT_3"/>
    <property type="match status" value="1"/>
</dbReference>
<dbReference type="SUPFAM" id="SSF54637">
    <property type="entry name" value="Thioesterase/thiol ester dehydrase-isomerase"/>
    <property type="match status" value="2"/>
</dbReference>
<dbReference type="InterPro" id="IPR025652">
    <property type="entry name" value="TesB_C"/>
</dbReference>
<name>A0A9X2W0R2_9SPHN</name>
<evidence type="ECO:0000259" key="10">
    <source>
        <dbReference type="Pfam" id="PF13622"/>
    </source>
</evidence>
<dbReference type="CDD" id="cd03444">
    <property type="entry name" value="Thioesterase_II_repeat1"/>
    <property type="match status" value="1"/>
</dbReference>
<evidence type="ECO:0000256" key="1">
    <source>
        <dbReference type="ARBA" id="ARBA00006538"/>
    </source>
</evidence>
<dbReference type="Pfam" id="PF02551">
    <property type="entry name" value="Acyl_CoA_thio"/>
    <property type="match status" value="1"/>
</dbReference>
<dbReference type="GO" id="GO:0005829">
    <property type="term" value="C:cytosol"/>
    <property type="evidence" value="ECO:0007669"/>
    <property type="project" value="TreeGrafter"/>
</dbReference>
<dbReference type="FunFam" id="2.40.160.210:FF:000001">
    <property type="entry name" value="Acyl-CoA thioesterase II"/>
    <property type="match status" value="1"/>
</dbReference>
<comment type="similarity">
    <text evidence="1">Belongs to the C/M/P thioester hydrolase family.</text>
</comment>
<dbReference type="RefSeq" id="WP_259961872.1">
    <property type="nucleotide sequence ID" value="NZ_JAOAMV010000004.1"/>
</dbReference>
<dbReference type="PANTHER" id="PTHR11066:SF34">
    <property type="entry name" value="ACYL-COENZYME A THIOESTERASE 8"/>
    <property type="match status" value="1"/>
</dbReference>
<proteinExistence type="inferred from homology"/>
<comment type="caution">
    <text evidence="11">The sequence shown here is derived from an EMBL/GenBank/DDBJ whole genome shotgun (WGS) entry which is preliminary data.</text>
</comment>
<evidence type="ECO:0000256" key="3">
    <source>
        <dbReference type="ARBA" id="ARBA00022801"/>
    </source>
</evidence>
<dbReference type="InterPro" id="IPR042171">
    <property type="entry name" value="Acyl-CoA_hotdog"/>
</dbReference>
<evidence type="ECO:0000256" key="7">
    <source>
        <dbReference type="ARBA" id="ARBA00071120"/>
    </source>
</evidence>
<dbReference type="InterPro" id="IPR003703">
    <property type="entry name" value="Acyl_CoA_thio"/>
</dbReference>
<dbReference type="EC" id="3.1.2.20" evidence="5"/>
<evidence type="ECO:0000313" key="12">
    <source>
        <dbReference type="Proteomes" id="UP001142648"/>
    </source>
</evidence>
<evidence type="ECO:0000256" key="6">
    <source>
        <dbReference type="ARBA" id="ARBA00050943"/>
    </source>
</evidence>
<keyword evidence="12" id="KW-1185">Reference proteome</keyword>
<protein>
    <recommendedName>
        <fullName evidence="7">Acyl-CoA thioesterase 2</fullName>
        <ecNumber evidence="5">3.1.2.20</ecNumber>
    </recommendedName>
    <alternativeName>
        <fullName evidence="8">Thioesterase II</fullName>
    </alternativeName>
</protein>
<dbReference type="EMBL" id="JAOAMV010000004">
    <property type="protein sequence ID" value="MCT2558995.1"/>
    <property type="molecule type" value="Genomic_DNA"/>
</dbReference>
<dbReference type="GO" id="GO:0009062">
    <property type="term" value="P:fatty acid catabolic process"/>
    <property type="evidence" value="ECO:0007669"/>
    <property type="project" value="TreeGrafter"/>
</dbReference>
<dbReference type="CDD" id="cd03445">
    <property type="entry name" value="Thioesterase_II_repeat2"/>
    <property type="match status" value="1"/>
</dbReference>
<dbReference type="GO" id="GO:0006637">
    <property type="term" value="P:acyl-CoA metabolic process"/>
    <property type="evidence" value="ECO:0007669"/>
    <property type="project" value="InterPro"/>
</dbReference>
<dbReference type="Gene3D" id="2.40.160.210">
    <property type="entry name" value="Acyl-CoA thioesterase, double hotdog domain"/>
    <property type="match status" value="1"/>
</dbReference>
<sequence>MTDKPTDAALVADLVALLDPAPLGDDRFEGARKKGGVGRVFGGQVIAQALIAAERTVDEDRAAHSLHAYFLRGGNEEYPITLDVDRQLDGGSFSNRRVVASQPRGDGDPEGGMQPILNLAASFQKHQPGLEHERVVLPAVPPPEDLRSDEELRAEIAPTLPERVQRFFNEPRPIEIRAATGRHWLTEGPQEPVQHSWFRARAPLPDDPRIHRAVLAYLSDMQLLGTSIMPHGLSWMRGEVKSASLDHAIWFHAPFRADEWLLYSCDSPWSGGSRGFNRGQIFQDGRLVASVAQEGMIRRVEPRAR</sequence>
<dbReference type="AlphaFoldDB" id="A0A9X2W0R2"/>
<comment type="catalytic activity">
    <reaction evidence="6">
        <text>a fatty acyl-CoA + H2O = a fatty acid + CoA + H(+)</text>
        <dbReference type="Rhea" id="RHEA:16781"/>
        <dbReference type="ChEBI" id="CHEBI:15377"/>
        <dbReference type="ChEBI" id="CHEBI:15378"/>
        <dbReference type="ChEBI" id="CHEBI:28868"/>
        <dbReference type="ChEBI" id="CHEBI:57287"/>
        <dbReference type="ChEBI" id="CHEBI:77636"/>
        <dbReference type="EC" id="3.1.2.20"/>
    </reaction>
    <physiologicalReaction direction="left-to-right" evidence="6">
        <dbReference type="Rhea" id="RHEA:16782"/>
    </physiologicalReaction>
</comment>
<evidence type="ECO:0000256" key="4">
    <source>
        <dbReference type="ARBA" id="ARBA00023098"/>
    </source>
</evidence>
<keyword evidence="3" id="KW-0378">Hydrolase</keyword>
<reference evidence="11" key="1">
    <citation type="submission" date="2022-09" db="EMBL/GenBank/DDBJ databases">
        <title>The genome sequence of Tsuneonella sp. YG55.</title>
        <authorList>
            <person name="Liu Y."/>
        </authorList>
    </citation>
    <scope>NUCLEOTIDE SEQUENCE</scope>
    <source>
        <strain evidence="11">YG55</strain>
    </source>
</reference>
<feature type="domain" description="Acyl-CoA thioesterase-like N-terminal HotDog" evidence="10">
    <location>
        <begin position="37"/>
        <end position="123"/>
    </location>
</feature>
<gene>
    <name evidence="11" type="ORF">N0B51_08380</name>
</gene>
<evidence type="ECO:0000256" key="2">
    <source>
        <dbReference type="ARBA" id="ARBA00011881"/>
    </source>
</evidence>
<comment type="subunit">
    <text evidence="2">Homotetramer.</text>
</comment>
<dbReference type="Proteomes" id="UP001142648">
    <property type="component" value="Unassembled WGS sequence"/>
</dbReference>
<keyword evidence="4" id="KW-0443">Lipid metabolism</keyword>
<evidence type="ECO:0000256" key="5">
    <source>
        <dbReference type="ARBA" id="ARBA00038894"/>
    </source>
</evidence>
<evidence type="ECO:0000256" key="8">
    <source>
        <dbReference type="ARBA" id="ARBA00079653"/>
    </source>
</evidence>
<organism evidence="11 12">
    <name type="scientific">Tsuneonella litorea</name>
    <dbReference type="NCBI Taxonomy" id="2976475"/>
    <lineage>
        <taxon>Bacteria</taxon>
        <taxon>Pseudomonadati</taxon>
        <taxon>Pseudomonadota</taxon>
        <taxon>Alphaproteobacteria</taxon>
        <taxon>Sphingomonadales</taxon>
        <taxon>Erythrobacteraceae</taxon>
        <taxon>Tsuneonella</taxon>
    </lineage>
</organism>
<accession>A0A9X2W0R2</accession>
<dbReference type="GO" id="GO:0047617">
    <property type="term" value="F:fatty acyl-CoA hydrolase activity"/>
    <property type="evidence" value="ECO:0007669"/>
    <property type="project" value="UniProtKB-EC"/>
</dbReference>
<feature type="domain" description="Acyl-CoA thioesterase 2 C-terminal" evidence="9">
    <location>
        <begin position="187"/>
        <end position="296"/>
    </location>
</feature>
<dbReference type="InterPro" id="IPR049449">
    <property type="entry name" value="TesB_ACOT8-like_N"/>
</dbReference>
<evidence type="ECO:0000313" key="11">
    <source>
        <dbReference type="EMBL" id="MCT2558995.1"/>
    </source>
</evidence>
<dbReference type="PANTHER" id="PTHR11066">
    <property type="entry name" value="ACYL-COA THIOESTERASE"/>
    <property type="match status" value="1"/>
</dbReference>
<dbReference type="InterPro" id="IPR029069">
    <property type="entry name" value="HotDog_dom_sf"/>
</dbReference>
<evidence type="ECO:0000259" key="9">
    <source>
        <dbReference type="Pfam" id="PF02551"/>
    </source>
</evidence>